<dbReference type="EMBL" id="WHWC01000007">
    <property type="protein sequence ID" value="KAG8379057.1"/>
    <property type="molecule type" value="Genomic_DNA"/>
</dbReference>
<dbReference type="PANTHER" id="PTHR47926">
    <property type="entry name" value="PENTATRICOPEPTIDE REPEAT-CONTAINING PROTEIN"/>
    <property type="match status" value="1"/>
</dbReference>
<dbReference type="GO" id="GO:0009451">
    <property type="term" value="P:RNA modification"/>
    <property type="evidence" value="ECO:0007669"/>
    <property type="project" value="InterPro"/>
</dbReference>
<evidence type="ECO:0000256" key="1">
    <source>
        <dbReference type="SAM" id="SignalP"/>
    </source>
</evidence>
<accession>A0AAV6XF01</accession>
<dbReference type="AlphaFoldDB" id="A0AAV6XF01"/>
<organism evidence="2 3">
    <name type="scientific">Buddleja alternifolia</name>
    <dbReference type="NCBI Taxonomy" id="168488"/>
    <lineage>
        <taxon>Eukaryota</taxon>
        <taxon>Viridiplantae</taxon>
        <taxon>Streptophyta</taxon>
        <taxon>Embryophyta</taxon>
        <taxon>Tracheophyta</taxon>
        <taxon>Spermatophyta</taxon>
        <taxon>Magnoliopsida</taxon>
        <taxon>eudicotyledons</taxon>
        <taxon>Gunneridae</taxon>
        <taxon>Pentapetalae</taxon>
        <taxon>asterids</taxon>
        <taxon>lamiids</taxon>
        <taxon>Lamiales</taxon>
        <taxon>Scrophulariaceae</taxon>
        <taxon>Buddlejeae</taxon>
        <taxon>Buddleja</taxon>
    </lineage>
</organism>
<dbReference type="PANTHER" id="PTHR47926:SF344">
    <property type="entry name" value="OS07G0636900 PROTEIN"/>
    <property type="match status" value="1"/>
</dbReference>
<evidence type="ECO:0000313" key="2">
    <source>
        <dbReference type="EMBL" id="KAG8379057.1"/>
    </source>
</evidence>
<protein>
    <recommendedName>
        <fullName evidence="4">Pentatricopeptide repeat-containing protein</fullName>
    </recommendedName>
</protein>
<sequence length="202" mass="22668">MFPQDVLLFKLNEAVLVCALSACAHLGSLDQGNWIHSHIGSSIFYNMESLWGVVPKIEHHGCYVDLLGRAGYLAKAFGLVKSMPVNPDVVIWRALLSACRIHRNLNFRERIINHLELIGPRSCVGGDVLLSNLYASLGKWKKVDLIRKIMGKRTNQSDIGCSCIEVNGIVHEFRIADVLHIEIAQIRQKLSEILKRARLVGY</sequence>
<dbReference type="GO" id="GO:0003723">
    <property type="term" value="F:RNA binding"/>
    <property type="evidence" value="ECO:0007669"/>
    <property type="project" value="InterPro"/>
</dbReference>
<keyword evidence="3" id="KW-1185">Reference proteome</keyword>
<dbReference type="InterPro" id="IPR046960">
    <property type="entry name" value="PPR_At4g14850-like_plant"/>
</dbReference>
<dbReference type="Gene3D" id="1.25.40.10">
    <property type="entry name" value="Tetratricopeptide repeat domain"/>
    <property type="match status" value="1"/>
</dbReference>
<name>A0AAV6XF01_9LAMI</name>
<dbReference type="InterPro" id="IPR046848">
    <property type="entry name" value="E_motif"/>
</dbReference>
<evidence type="ECO:0008006" key="4">
    <source>
        <dbReference type="Google" id="ProtNLM"/>
    </source>
</evidence>
<reference evidence="2" key="1">
    <citation type="submission" date="2019-10" db="EMBL/GenBank/DDBJ databases">
        <authorList>
            <person name="Zhang R."/>
            <person name="Pan Y."/>
            <person name="Wang J."/>
            <person name="Ma R."/>
            <person name="Yu S."/>
        </authorList>
    </citation>
    <scope>NUCLEOTIDE SEQUENCE</scope>
    <source>
        <strain evidence="2">LA-IB0</strain>
        <tissue evidence="2">Leaf</tissue>
    </source>
</reference>
<comment type="caution">
    <text evidence="2">The sequence shown here is derived from an EMBL/GenBank/DDBJ whole genome shotgun (WGS) entry which is preliminary data.</text>
</comment>
<evidence type="ECO:0000313" key="3">
    <source>
        <dbReference type="Proteomes" id="UP000826271"/>
    </source>
</evidence>
<keyword evidence="1" id="KW-0732">Signal</keyword>
<proteinExistence type="predicted"/>
<gene>
    <name evidence="2" type="ORF">BUALT_Bualt07G0048700</name>
</gene>
<dbReference type="InterPro" id="IPR011990">
    <property type="entry name" value="TPR-like_helical_dom_sf"/>
</dbReference>
<dbReference type="Proteomes" id="UP000826271">
    <property type="component" value="Unassembled WGS sequence"/>
</dbReference>
<feature type="chain" id="PRO_5044023415" description="Pentatricopeptide repeat-containing protein" evidence="1">
    <location>
        <begin position="20"/>
        <end position="202"/>
    </location>
</feature>
<dbReference type="Pfam" id="PF20431">
    <property type="entry name" value="E_motif"/>
    <property type="match status" value="1"/>
</dbReference>
<feature type="signal peptide" evidence="1">
    <location>
        <begin position="1"/>
        <end position="19"/>
    </location>
</feature>